<evidence type="ECO:0000313" key="1">
    <source>
        <dbReference type="EMBL" id="GCB85911.1"/>
    </source>
</evidence>
<dbReference type="AlphaFoldDB" id="A0A401QKG8"/>
<name>A0A401QKG8_SCYTO</name>
<reference evidence="1 2" key="1">
    <citation type="journal article" date="2018" name="Nat. Ecol. Evol.">
        <title>Shark genomes provide insights into elasmobranch evolution and the origin of vertebrates.</title>
        <authorList>
            <person name="Hara Y"/>
            <person name="Yamaguchi K"/>
            <person name="Onimaru K"/>
            <person name="Kadota M"/>
            <person name="Koyanagi M"/>
            <person name="Keeley SD"/>
            <person name="Tatsumi K"/>
            <person name="Tanaka K"/>
            <person name="Motone F"/>
            <person name="Kageyama Y"/>
            <person name="Nozu R"/>
            <person name="Adachi N"/>
            <person name="Nishimura O"/>
            <person name="Nakagawa R"/>
            <person name="Tanegashima C"/>
            <person name="Kiyatake I"/>
            <person name="Matsumoto R"/>
            <person name="Murakumo K"/>
            <person name="Nishida K"/>
            <person name="Terakita A"/>
            <person name="Kuratani S"/>
            <person name="Sato K"/>
            <person name="Hyodo S Kuraku.S."/>
        </authorList>
    </citation>
    <scope>NUCLEOTIDE SEQUENCE [LARGE SCALE GENOMIC DNA]</scope>
</reference>
<accession>A0A401QKG8</accession>
<feature type="non-terminal residue" evidence="1">
    <location>
        <position position="1"/>
    </location>
</feature>
<dbReference type="Proteomes" id="UP000288216">
    <property type="component" value="Unassembled WGS sequence"/>
</dbReference>
<gene>
    <name evidence="1" type="ORF">scyTo_0026540</name>
</gene>
<protein>
    <submittedName>
        <fullName evidence="1">Uncharacterized protein</fullName>
    </submittedName>
</protein>
<comment type="caution">
    <text evidence="1">The sequence shown here is derived from an EMBL/GenBank/DDBJ whole genome shotgun (WGS) entry which is preliminary data.</text>
</comment>
<evidence type="ECO:0000313" key="2">
    <source>
        <dbReference type="Proteomes" id="UP000288216"/>
    </source>
</evidence>
<dbReference type="EMBL" id="BFAA01212085">
    <property type="protein sequence ID" value="GCB85911.1"/>
    <property type="molecule type" value="Genomic_DNA"/>
</dbReference>
<organism evidence="1 2">
    <name type="scientific">Scyliorhinus torazame</name>
    <name type="common">Cloudy catshark</name>
    <name type="synonym">Catulus torazame</name>
    <dbReference type="NCBI Taxonomy" id="75743"/>
    <lineage>
        <taxon>Eukaryota</taxon>
        <taxon>Metazoa</taxon>
        <taxon>Chordata</taxon>
        <taxon>Craniata</taxon>
        <taxon>Vertebrata</taxon>
        <taxon>Chondrichthyes</taxon>
        <taxon>Elasmobranchii</taxon>
        <taxon>Galeomorphii</taxon>
        <taxon>Galeoidea</taxon>
        <taxon>Carcharhiniformes</taxon>
        <taxon>Scyliorhinidae</taxon>
        <taxon>Scyliorhinus</taxon>
    </lineage>
</organism>
<keyword evidence="2" id="KW-1185">Reference proteome</keyword>
<sequence length="48" mass="5831">AAVISQQLMQQHEAHLEELMDVKESAEEYEEMIELQIEWERLRRLTMD</sequence>
<proteinExistence type="predicted"/>